<keyword evidence="2" id="KW-1185">Reference proteome</keyword>
<dbReference type="EMBL" id="BPMK01000003">
    <property type="protein sequence ID" value="GIZ50750.1"/>
    <property type="molecule type" value="Genomic_DNA"/>
</dbReference>
<protein>
    <recommendedName>
        <fullName evidence="3">Cysteine-rich CWC protein</fullName>
    </recommendedName>
</protein>
<proteinExistence type="predicted"/>
<dbReference type="InterPro" id="IPR032720">
    <property type="entry name" value="Cys_rich_CWC"/>
</dbReference>
<dbReference type="RefSeq" id="WP_220806927.1">
    <property type="nucleotide sequence ID" value="NZ_BPMK01000003.1"/>
</dbReference>
<accession>A0ABQ4Q1N5</accession>
<sequence>MSVCARCGAAFTCAMADGADDAPCWCVALPALPPSAYVTRDGDPGADACFCPACLRALLDSQRDGQPVRCSPDRDSER</sequence>
<comment type="caution">
    <text evidence="1">The sequence shown here is derived from an EMBL/GenBank/DDBJ whole genome shotgun (WGS) entry which is preliminary data.</text>
</comment>
<gene>
    <name evidence="1" type="ORF">NCCP691_07640</name>
</gene>
<name>A0ABQ4Q1N5_9BURK</name>
<dbReference type="Pfam" id="PF14375">
    <property type="entry name" value="Cys_rich_CWC"/>
    <property type="match status" value="1"/>
</dbReference>
<organism evidence="1 2">
    <name type="scientific">Noviherbaspirillum aridicola</name>
    <dbReference type="NCBI Taxonomy" id="2849687"/>
    <lineage>
        <taxon>Bacteria</taxon>
        <taxon>Pseudomonadati</taxon>
        <taxon>Pseudomonadota</taxon>
        <taxon>Betaproteobacteria</taxon>
        <taxon>Burkholderiales</taxon>
        <taxon>Oxalobacteraceae</taxon>
        <taxon>Noviherbaspirillum</taxon>
    </lineage>
</organism>
<reference evidence="1 2" key="1">
    <citation type="journal article" date="2022" name="Int. J. Syst. Evol. Microbiol.">
        <title>Noviherbaspirillum aridicola sp. nov., isolated from an arid soil in Pakistan.</title>
        <authorList>
            <person name="Khan I.U."/>
            <person name="Saqib M."/>
            <person name="Amin A."/>
            <person name="Hussain F."/>
            <person name="Li L."/>
            <person name="Liu Y.H."/>
            <person name="Fang B.Z."/>
            <person name="Ahmed I."/>
            <person name="Li W.J."/>
        </authorList>
    </citation>
    <scope>NUCLEOTIDE SEQUENCE [LARGE SCALE GENOMIC DNA]</scope>
    <source>
        <strain evidence="1 2">NCCP-691</strain>
    </source>
</reference>
<evidence type="ECO:0000313" key="1">
    <source>
        <dbReference type="EMBL" id="GIZ50750.1"/>
    </source>
</evidence>
<evidence type="ECO:0008006" key="3">
    <source>
        <dbReference type="Google" id="ProtNLM"/>
    </source>
</evidence>
<evidence type="ECO:0000313" key="2">
    <source>
        <dbReference type="Proteomes" id="UP000887222"/>
    </source>
</evidence>
<dbReference type="Proteomes" id="UP000887222">
    <property type="component" value="Unassembled WGS sequence"/>
</dbReference>